<sequence>MQRLSTCPYCGVGCGIRSEGQTDLQISGDSGHPANFGRLCVKGSALAQTLGEQGRLLAPKVDGQTVSWPEAIDAVSSRLSAIIAEHGPASVAMYLSGQLLTEDYYVANKLMKGFIGSPHVDTNSRLCMASTVAGHKRAFGADIVPGCYADIELARCYILVGANMAWNHPVLFQRIQACKQQDPGRTIIVIDPRRSASCEGADLHLALKPGTDLLLFNGLLSFIAAEQQLDQNFINAHTEGFSEALLSAQQQAGTIEQVAMGCDLPPAQVDAFYRCFVDEPLTLTLFSQGVNQAQNGTDKVNAIINCHLATGRIGKAGCGPFSLTGQPNAMGGREVGGLANQLAAHMDYSQNADIELVRQFWQAPNICRQPGYKAVDLFEAVERGEIKAIWIMATNPLVSMPEANRVKAALEACPLVIVSDIVTHTDTIACADIVLPATGWSEKDGTVTNSERRISRQRTLLPAPGLARHDWQMICDVAKAMGFAEHFTYAGPAAIFAEHAALSAYQNTGQRAFDLSGLMHLTAQQYQDLAPVQWPVNHKYPKGASRLGADGQFYTPSGKARFIAVSQQQSAELARDHLLLNTGRVRDQWHSMTRTGRAASLLQHRAEPFLELHPLDAQQFGLTDGGLARLSNSLGQMDARVRLTEAQRSGECFVPIHWTDQFSSKGRCDVLVPALVDPVSGQPALKQAQVQIQPLSLHWQVWLILKPELDELLWPLCRSSGYASKQKSAQTVLYHLELAEMDLAATAGAGLDPTKLQLWLSSLAIQPELSSQALSLGHYRAAAFEAEQLSCCVFISPEPLNLALEYLDQQFNKELSLNERRQLLTGRSSSGEMQSAVICSCFQVREASICAAIREGCHSYQQLGQQLKCGTNCGSCIPELKALIASEITTQGETI</sequence>
<dbReference type="CDD" id="cd02754">
    <property type="entry name" value="MopB_Nitrate-R-NapA-like"/>
    <property type="match status" value="1"/>
</dbReference>
<evidence type="ECO:0000256" key="3">
    <source>
        <dbReference type="ARBA" id="ARBA00008747"/>
    </source>
</evidence>
<dbReference type="InterPro" id="IPR050123">
    <property type="entry name" value="Prok_molybdopt-oxidoreductase"/>
</dbReference>
<dbReference type="InterPro" id="IPR041854">
    <property type="entry name" value="BFD-like_2Fe2S-bd_dom_sf"/>
</dbReference>
<comment type="caution">
    <text evidence="12">The sequence shown here is derived from an EMBL/GenBank/DDBJ whole genome shotgun (WGS) entry which is preliminary data.</text>
</comment>
<evidence type="ECO:0000256" key="10">
    <source>
        <dbReference type="ARBA" id="ARBA00023063"/>
    </source>
</evidence>
<dbReference type="Gene3D" id="1.10.10.1100">
    <property type="entry name" value="BFD-like [2Fe-2S]-binding domain"/>
    <property type="match status" value="1"/>
</dbReference>
<dbReference type="PANTHER" id="PTHR43105">
    <property type="entry name" value="RESPIRATORY NITRATE REDUCTASE"/>
    <property type="match status" value="1"/>
</dbReference>
<keyword evidence="8" id="KW-0408">Iron</keyword>
<dbReference type="EMBL" id="JAVDWR010000015">
    <property type="protein sequence ID" value="MDR7122337.1"/>
    <property type="molecule type" value="Genomic_DNA"/>
</dbReference>
<dbReference type="SUPFAM" id="SSF53706">
    <property type="entry name" value="Formate dehydrogenase/DMSO reductase, domains 1-3"/>
    <property type="match status" value="1"/>
</dbReference>
<evidence type="ECO:0000313" key="13">
    <source>
        <dbReference type="Proteomes" id="UP001257909"/>
    </source>
</evidence>
<protein>
    <submittedName>
        <fullName evidence="12">Assimilatory nitrate reductase catalytic subunit</fullName>
    </submittedName>
</protein>
<dbReference type="Pfam" id="PF04324">
    <property type="entry name" value="Fer2_BFD"/>
    <property type="match status" value="1"/>
</dbReference>
<keyword evidence="5" id="KW-0500">Molybdenum</keyword>
<comment type="cofactor">
    <cofactor evidence="1">
        <name>Mo-bis(molybdopterin guanine dinucleotide)</name>
        <dbReference type="ChEBI" id="CHEBI:60539"/>
    </cofactor>
</comment>
<keyword evidence="4" id="KW-0004">4Fe-4S</keyword>
<dbReference type="RefSeq" id="WP_310280508.1">
    <property type="nucleotide sequence ID" value="NZ_JAVDWR010000015.1"/>
</dbReference>
<dbReference type="PANTHER" id="PTHR43105:SF9">
    <property type="entry name" value="NADPH-FE(3+) OXIDOREDUCTASE SUBUNIT ALPHA"/>
    <property type="match status" value="1"/>
</dbReference>
<dbReference type="CDD" id="cd02791">
    <property type="entry name" value="MopB_CT_Nitrate-R-NapA-like"/>
    <property type="match status" value="1"/>
</dbReference>
<dbReference type="Gene3D" id="3.40.228.10">
    <property type="entry name" value="Dimethylsulfoxide Reductase, domain 2"/>
    <property type="match status" value="1"/>
</dbReference>
<keyword evidence="7" id="KW-0560">Oxidoreductase</keyword>
<dbReference type="Pfam" id="PF04879">
    <property type="entry name" value="Molybdop_Fe4S4"/>
    <property type="match status" value="1"/>
</dbReference>
<dbReference type="InterPro" id="IPR006657">
    <property type="entry name" value="MoPterin_dinucl-bd_dom"/>
</dbReference>
<comment type="similarity">
    <text evidence="3">Belongs to the prokaryotic molybdopterin-containing oxidoreductase family. NasA/NapA/NarB subfamily.</text>
</comment>
<dbReference type="Proteomes" id="UP001257909">
    <property type="component" value="Unassembled WGS sequence"/>
</dbReference>
<name>A0ABU1W2Z2_9GAMM</name>
<comment type="cofactor">
    <cofactor evidence="2">
        <name>[4Fe-4S] cluster</name>
        <dbReference type="ChEBI" id="CHEBI:49883"/>
    </cofactor>
</comment>
<evidence type="ECO:0000259" key="11">
    <source>
        <dbReference type="SMART" id="SM00926"/>
    </source>
</evidence>
<evidence type="ECO:0000256" key="6">
    <source>
        <dbReference type="ARBA" id="ARBA00022723"/>
    </source>
</evidence>
<evidence type="ECO:0000256" key="2">
    <source>
        <dbReference type="ARBA" id="ARBA00001966"/>
    </source>
</evidence>
<dbReference type="InterPro" id="IPR007419">
    <property type="entry name" value="BFD-like_2Fe2S-bd_dom"/>
</dbReference>
<evidence type="ECO:0000256" key="1">
    <source>
        <dbReference type="ARBA" id="ARBA00001942"/>
    </source>
</evidence>
<keyword evidence="6" id="KW-0479">Metal-binding</keyword>
<dbReference type="Gene3D" id="2.40.40.20">
    <property type="match status" value="1"/>
</dbReference>
<reference evidence="12 13" key="1">
    <citation type="submission" date="2023-07" db="EMBL/GenBank/DDBJ databases">
        <title>Sorghum-associated microbial communities from plants grown in Nebraska, USA.</title>
        <authorList>
            <person name="Schachtman D."/>
        </authorList>
    </citation>
    <scope>NUCLEOTIDE SEQUENCE [LARGE SCALE GENOMIC DNA]</scope>
    <source>
        <strain evidence="12 13">4138</strain>
    </source>
</reference>
<keyword evidence="10" id="KW-0534">Nitrate assimilation</keyword>
<evidence type="ECO:0000256" key="5">
    <source>
        <dbReference type="ARBA" id="ARBA00022505"/>
    </source>
</evidence>
<proteinExistence type="inferred from homology"/>
<feature type="domain" description="4Fe-4S Mo/W bis-MGD-type" evidence="11">
    <location>
        <begin position="1"/>
        <end position="52"/>
    </location>
</feature>
<evidence type="ECO:0000256" key="8">
    <source>
        <dbReference type="ARBA" id="ARBA00023004"/>
    </source>
</evidence>
<evidence type="ECO:0000256" key="9">
    <source>
        <dbReference type="ARBA" id="ARBA00023014"/>
    </source>
</evidence>
<dbReference type="SUPFAM" id="SSF50692">
    <property type="entry name" value="ADC-like"/>
    <property type="match status" value="1"/>
</dbReference>
<gene>
    <name evidence="12" type="ORF">J2W69_003296</name>
</gene>
<evidence type="ECO:0000256" key="7">
    <source>
        <dbReference type="ARBA" id="ARBA00023002"/>
    </source>
</evidence>
<dbReference type="Pfam" id="PF01568">
    <property type="entry name" value="Molydop_binding"/>
    <property type="match status" value="1"/>
</dbReference>
<keyword evidence="13" id="KW-1185">Reference proteome</keyword>
<dbReference type="Gene3D" id="2.20.25.90">
    <property type="entry name" value="ADC-like domains"/>
    <property type="match status" value="1"/>
</dbReference>
<dbReference type="InterPro" id="IPR041957">
    <property type="entry name" value="CT_Nitrate-R-NapA-like"/>
</dbReference>
<dbReference type="Pfam" id="PF00384">
    <property type="entry name" value="Molybdopterin"/>
    <property type="match status" value="1"/>
</dbReference>
<dbReference type="InterPro" id="IPR006656">
    <property type="entry name" value="Mopterin_OxRdtase"/>
</dbReference>
<keyword evidence="9" id="KW-0411">Iron-sulfur</keyword>
<evidence type="ECO:0000313" key="12">
    <source>
        <dbReference type="EMBL" id="MDR7122337.1"/>
    </source>
</evidence>
<dbReference type="SMART" id="SM00926">
    <property type="entry name" value="Molybdop_Fe4S4"/>
    <property type="match status" value="1"/>
</dbReference>
<dbReference type="Gene3D" id="3.40.50.740">
    <property type="match status" value="1"/>
</dbReference>
<dbReference type="InterPro" id="IPR009010">
    <property type="entry name" value="Asp_de-COase-like_dom_sf"/>
</dbReference>
<organism evidence="12 13">
    <name type="scientific">Rheinheimera soli</name>
    <dbReference type="NCBI Taxonomy" id="443616"/>
    <lineage>
        <taxon>Bacteria</taxon>
        <taxon>Pseudomonadati</taxon>
        <taxon>Pseudomonadota</taxon>
        <taxon>Gammaproteobacteria</taxon>
        <taxon>Chromatiales</taxon>
        <taxon>Chromatiaceae</taxon>
        <taxon>Rheinheimera</taxon>
    </lineage>
</organism>
<accession>A0ABU1W2Z2</accession>
<dbReference type="InterPro" id="IPR006963">
    <property type="entry name" value="Mopterin_OxRdtase_4Fe-4S_dom"/>
</dbReference>
<evidence type="ECO:0000256" key="4">
    <source>
        <dbReference type="ARBA" id="ARBA00022485"/>
    </source>
</evidence>